<dbReference type="Pfam" id="PF13377">
    <property type="entry name" value="Peripla_BP_3"/>
    <property type="match status" value="1"/>
</dbReference>
<dbReference type="Gene3D" id="3.40.50.2300">
    <property type="match status" value="2"/>
</dbReference>
<dbReference type="Pfam" id="PF00356">
    <property type="entry name" value="LacI"/>
    <property type="match status" value="1"/>
</dbReference>
<dbReference type="InterPro" id="IPR046335">
    <property type="entry name" value="LacI/GalR-like_sensor"/>
</dbReference>
<keyword evidence="1" id="KW-0805">Transcription regulation</keyword>
<dbReference type="InterPro" id="IPR028082">
    <property type="entry name" value="Peripla_BP_I"/>
</dbReference>
<sequence>MGEPTAATPPEPSPDDRRRVGLKDVARLAGVSVKTVSNVVNGYVHVTPKTRARVERAIKELNYRPNLSARNLRRGRSGIIALAVPELDIPYFAELARLIVAAAEEHGLTVLIDQTGGSRHREQQVAEGIRDQLIDGLIFSPLALTADDLSARTDDTPMVLLGERIHNGPADHVVVHNVAAAKEATLHLIALGRRRVAAIGAQDDAAGETARLRLAGYRAALAEAGLPFDEGLVAPVAAYHRADGAAAMARLLDLAEPPDAVFCFNDLLALGALRTLLERGHEVPAEVALAGFDDIEDGRYGTPTLTTVSPDKREIARQAVALLVERMSGTARRGTREIYVDHRLVIRESTTGRKIP</sequence>
<dbReference type="GO" id="GO:0003700">
    <property type="term" value="F:DNA-binding transcription factor activity"/>
    <property type="evidence" value="ECO:0007669"/>
    <property type="project" value="TreeGrafter"/>
</dbReference>
<dbReference type="RefSeq" id="WP_185051423.1">
    <property type="nucleotide sequence ID" value="NZ_BAABIX010000007.1"/>
</dbReference>
<comment type="caution">
    <text evidence="5">The sequence shown here is derived from an EMBL/GenBank/DDBJ whole genome shotgun (WGS) entry which is preliminary data.</text>
</comment>
<keyword evidence="6" id="KW-1185">Reference proteome</keyword>
<gene>
    <name evidence="5" type="ORF">HNP84_004266</name>
</gene>
<dbReference type="CDD" id="cd01392">
    <property type="entry name" value="HTH_LacI"/>
    <property type="match status" value="1"/>
</dbReference>
<dbReference type="PROSITE" id="PS00356">
    <property type="entry name" value="HTH_LACI_1"/>
    <property type="match status" value="1"/>
</dbReference>
<dbReference type="PANTHER" id="PTHR30146">
    <property type="entry name" value="LACI-RELATED TRANSCRIPTIONAL REPRESSOR"/>
    <property type="match status" value="1"/>
</dbReference>
<dbReference type="AlphaFoldDB" id="A0A840P010"/>
<dbReference type="SUPFAM" id="SSF53822">
    <property type="entry name" value="Periplasmic binding protein-like I"/>
    <property type="match status" value="1"/>
</dbReference>
<dbReference type="GO" id="GO:0000976">
    <property type="term" value="F:transcription cis-regulatory region binding"/>
    <property type="evidence" value="ECO:0007669"/>
    <property type="project" value="TreeGrafter"/>
</dbReference>
<name>A0A840P010_9ACTN</name>
<proteinExistence type="predicted"/>
<dbReference type="SMART" id="SM00354">
    <property type="entry name" value="HTH_LACI"/>
    <property type="match status" value="1"/>
</dbReference>
<accession>A0A840P010</accession>
<reference evidence="5 6" key="1">
    <citation type="submission" date="2020-08" db="EMBL/GenBank/DDBJ databases">
        <title>Genomic Encyclopedia of Type Strains, Phase IV (KMG-IV): sequencing the most valuable type-strain genomes for metagenomic binning, comparative biology and taxonomic classification.</title>
        <authorList>
            <person name="Goeker M."/>
        </authorList>
    </citation>
    <scope>NUCLEOTIDE SEQUENCE [LARGE SCALE GENOMIC DNA]</scope>
    <source>
        <strain evidence="5 6">DSM 45615</strain>
    </source>
</reference>
<evidence type="ECO:0000313" key="5">
    <source>
        <dbReference type="EMBL" id="MBB5134534.1"/>
    </source>
</evidence>
<dbReference type="EMBL" id="JACHGN010000008">
    <property type="protein sequence ID" value="MBB5134534.1"/>
    <property type="molecule type" value="Genomic_DNA"/>
</dbReference>
<dbReference type="PROSITE" id="PS50932">
    <property type="entry name" value="HTH_LACI_2"/>
    <property type="match status" value="1"/>
</dbReference>
<dbReference type="CDD" id="cd06267">
    <property type="entry name" value="PBP1_LacI_sugar_binding-like"/>
    <property type="match status" value="1"/>
</dbReference>
<evidence type="ECO:0000256" key="1">
    <source>
        <dbReference type="ARBA" id="ARBA00023015"/>
    </source>
</evidence>
<dbReference type="SUPFAM" id="SSF47413">
    <property type="entry name" value="lambda repressor-like DNA-binding domains"/>
    <property type="match status" value="1"/>
</dbReference>
<organism evidence="5 6">
    <name type="scientific">Thermocatellispora tengchongensis</name>
    <dbReference type="NCBI Taxonomy" id="1073253"/>
    <lineage>
        <taxon>Bacteria</taxon>
        <taxon>Bacillati</taxon>
        <taxon>Actinomycetota</taxon>
        <taxon>Actinomycetes</taxon>
        <taxon>Streptosporangiales</taxon>
        <taxon>Streptosporangiaceae</taxon>
        <taxon>Thermocatellispora</taxon>
    </lineage>
</organism>
<evidence type="ECO:0000259" key="4">
    <source>
        <dbReference type="PROSITE" id="PS50932"/>
    </source>
</evidence>
<feature type="domain" description="HTH lacI-type" evidence="4">
    <location>
        <begin position="20"/>
        <end position="74"/>
    </location>
</feature>
<dbReference type="PANTHER" id="PTHR30146:SF153">
    <property type="entry name" value="LACTOSE OPERON REPRESSOR"/>
    <property type="match status" value="1"/>
</dbReference>
<dbReference type="InterPro" id="IPR010982">
    <property type="entry name" value="Lambda_DNA-bd_dom_sf"/>
</dbReference>
<dbReference type="InterPro" id="IPR000843">
    <property type="entry name" value="HTH_LacI"/>
</dbReference>
<protein>
    <submittedName>
        <fullName evidence="5">DNA-binding LacI/PurR family transcriptional regulator</fullName>
    </submittedName>
</protein>
<dbReference type="Proteomes" id="UP000578449">
    <property type="component" value="Unassembled WGS sequence"/>
</dbReference>
<keyword evidence="3" id="KW-0804">Transcription</keyword>
<dbReference type="Gene3D" id="1.10.260.40">
    <property type="entry name" value="lambda repressor-like DNA-binding domains"/>
    <property type="match status" value="1"/>
</dbReference>
<evidence type="ECO:0000313" key="6">
    <source>
        <dbReference type="Proteomes" id="UP000578449"/>
    </source>
</evidence>
<evidence type="ECO:0000256" key="3">
    <source>
        <dbReference type="ARBA" id="ARBA00023163"/>
    </source>
</evidence>
<keyword evidence="2 5" id="KW-0238">DNA-binding</keyword>
<evidence type="ECO:0000256" key="2">
    <source>
        <dbReference type="ARBA" id="ARBA00023125"/>
    </source>
</evidence>